<dbReference type="SUPFAM" id="SSF53448">
    <property type="entry name" value="Nucleotide-diphospho-sugar transferases"/>
    <property type="match status" value="1"/>
</dbReference>
<keyword evidence="3" id="KW-0808">Transferase</keyword>
<dbReference type="InterPro" id="IPR029044">
    <property type="entry name" value="Nucleotide-diphossugar_trans"/>
</dbReference>
<evidence type="ECO:0000259" key="2">
    <source>
        <dbReference type="Pfam" id="PF12804"/>
    </source>
</evidence>
<dbReference type="Gene3D" id="3.90.550.10">
    <property type="entry name" value="Spore Coat Polysaccharide Biosynthesis Protein SpsA, Chain A"/>
    <property type="match status" value="1"/>
</dbReference>
<dbReference type="AlphaFoldDB" id="A0A7K1UJV6"/>
<keyword evidence="4" id="KW-1185">Reference proteome</keyword>
<feature type="region of interest" description="Disordered" evidence="1">
    <location>
        <begin position="1"/>
        <end position="33"/>
    </location>
</feature>
<comment type="caution">
    <text evidence="3">The sequence shown here is derived from an EMBL/GenBank/DDBJ whole genome shotgun (WGS) entry which is preliminary data.</text>
</comment>
<name>A0A7K1UJV6_9MICC</name>
<protein>
    <submittedName>
        <fullName evidence="3">NTP transferase domain-containing protein</fullName>
    </submittedName>
</protein>
<evidence type="ECO:0000256" key="1">
    <source>
        <dbReference type="SAM" id="MobiDB-lite"/>
    </source>
</evidence>
<dbReference type="EMBL" id="WRPM01000071">
    <property type="protein sequence ID" value="MVT26696.1"/>
    <property type="molecule type" value="Genomic_DNA"/>
</dbReference>
<evidence type="ECO:0000313" key="3">
    <source>
        <dbReference type="EMBL" id="MVT26696.1"/>
    </source>
</evidence>
<reference evidence="3 4" key="1">
    <citation type="submission" date="2019-12" db="EMBL/GenBank/DDBJ databases">
        <title>Nesterenkonia muleiensis sp. nov., a novel actinobacterium isolated from sap of Populus euphratica.</title>
        <authorList>
            <person name="Wang R."/>
        </authorList>
    </citation>
    <scope>NUCLEOTIDE SEQUENCE [LARGE SCALE GENOMIC DNA]</scope>
    <source>
        <strain evidence="3 4">F10</strain>
    </source>
</reference>
<feature type="domain" description="MobA-like NTP transferase" evidence="2">
    <location>
        <begin position="40"/>
        <end position="204"/>
    </location>
</feature>
<dbReference type="PANTHER" id="PTHR43777">
    <property type="entry name" value="MOLYBDENUM COFACTOR CYTIDYLYLTRANSFERASE"/>
    <property type="match status" value="1"/>
</dbReference>
<dbReference type="Pfam" id="PF12804">
    <property type="entry name" value="NTP_transf_3"/>
    <property type="match status" value="1"/>
</dbReference>
<proteinExistence type="predicted"/>
<dbReference type="Proteomes" id="UP000460157">
    <property type="component" value="Unassembled WGS sequence"/>
</dbReference>
<dbReference type="GO" id="GO:0016779">
    <property type="term" value="F:nucleotidyltransferase activity"/>
    <property type="evidence" value="ECO:0007669"/>
    <property type="project" value="UniProtKB-ARBA"/>
</dbReference>
<accession>A0A7K1UJV6</accession>
<sequence>MPGADAGPALRAQRQAGAHRRRRSPPQPALGGRGVLTGTVILAAGRAQRLGGISKPLLRSRGELLAARSLRTALQAGTVPVLVLGHRAEQVGAALKAEVPGLAAQAQFAVVPEGRSQLAESFRTGVRRAAGLGADRIAVLLVDQPGITAAALAAALEGHTAGRIIRGAVQGRAGHPVVMATAEAAAAAELAEGDEGARRYLHSQAGRVDTVDLTGLAEDADIDTPEDLALLTASALQRAGQRRSGPW</sequence>
<gene>
    <name evidence="3" type="ORF">GNZ21_10050</name>
</gene>
<organism evidence="3 4">
    <name type="scientific">Nesterenkonia alkaliphila</name>
    <dbReference type="NCBI Taxonomy" id="1463631"/>
    <lineage>
        <taxon>Bacteria</taxon>
        <taxon>Bacillati</taxon>
        <taxon>Actinomycetota</taxon>
        <taxon>Actinomycetes</taxon>
        <taxon>Micrococcales</taxon>
        <taxon>Micrococcaceae</taxon>
        <taxon>Nesterenkonia</taxon>
    </lineage>
</organism>
<dbReference type="PANTHER" id="PTHR43777:SF1">
    <property type="entry name" value="MOLYBDENUM COFACTOR CYTIDYLYLTRANSFERASE"/>
    <property type="match status" value="1"/>
</dbReference>
<dbReference type="InterPro" id="IPR025877">
    <property type="entry name" value="MobA-like_NTP_Trfase"/>
</dbReference>
<evidence type="ECO:0000313" key="4">
    <source>
        <dbReference type="Proteomes" id="UP000460157"/>
    </source>
</evidence>